<evidence type="ECO:0000313" key="2">
    <source>
        <dbReference type="Proteomes" id="UP001209681"/>
    </source>
</evidence>
<dbReference type="Proteomes" id="UP001209681">
    <property type="component" value="Unassembled WGS sequence"/>
</dbReference>
<proteinExistence type="predicted"/>
<dbReference type="RefSeq" id="WP_265424607.1">
    <property type="nucleotide sequence ID" value="NZ_JAPFPW010000006.1"/>
</dbReference>
<accession>A0ABT3N8F8</accession>
<gene>
    <name evidence="1" type="ORF">OOT00_07050</name>
</gene>
<dbReference type="EMBL" id="JAPFPW010000006">
    <property type="protein sequence ID" value="MCW7753739.1"/>
    <property type="molecule type" value="Genomic_DNA"/>
</dbReference>
<reference evidence="1 2" key="1">
    <citation type="submission" date="2022-11" db="EMBL/GenBank/DDBJ databases">
        <title>Desulfobotulus tamanensis H1 sp. nov. - anaerobic, alkaliphilic, sulphate reducing bacterium isolated from terrestrial mud volcano.</title>
        <authorList>
            <person name="Frolova A."/>
            <person name="Merkel A.Y."/>
            <person name="Slobodkin A.I."/>
        </authorList>
    </citation>
    <scope>NUCLEOTIDE SEQUENCE [LARGE SCALE GENOMIC DNA]</scope>
    <source>
        <strain evidence="1 2">H1</strain>
    </source>
</reference>
<keyword evidence="2" id="KW-1185">Reference proteome</keyword>
<comment type="caution">
    <text evidence="1">The sequence shown here is derived from an EMBL/GenBank/DDBJ whole genome shotgun (WGS) entry which is preliminary data.</text>
</comment>
<organism evidence="1 2">
    <name type="scientific">Desulfobotulus pelophilus</name>
    <dbReference type="NCBI Taxonomy" id="2823377"/>
    <lineage>
        <taxon>Bacteria</taxon>
        <taxon>Pseudomonadati</taxon>
        <taxon>Thermodesulfobacteriota</taxon>
        <taxon>Desulfobacteria</taxon>
        <taxon>Desulfobacterales</taxon>
        <taxon>Desulfobacteraceae</taxon>
        <taxon>Desulfobotulus</taxon>
    </lineage>
</organism>
<evidence type="ECO:0000313" key="1">
    <source>
        <dbReference type="EMBL" id="MCW7753739.1"/>
    </source>
</evidence>
<protein>
    <submittedName>
        <fullName evidence="1">Uncharacterized protein</fullName>
    </submittedName>
</protein>
<name>A0ABT3N8F8_9BACT</name>
<sequence>MFLAGVQEDADSGLWVCIMEMNRRSVVKKYGLQKLYGVLNQGDSRFRLHTVSQIYRNPEYRTIKKQFSQIGRPPKFKQVMPRILFRPSGGRFCKDHKTSLFPGHADIPLVLVGESGPDSFEIIAETALKELVVQVIAEERIKGVNGLANENTSALLSVGLALWGGEKMWRMVRYGG</sequence>